<organism evidence="1 2">
    <name type="scientific">Artemisia annua</name>
    <name type="common">Sweet wormwood</name>
    <dbReference type="NCBI Taxonomy" id="35608"/>
    <lineage>
        <taxon>Eukaryota</taxon>
        <taxon>Viridiplantae</taxon>
        <taxon>Streptophyta</taxon>
        <taxon>Embryophyta</taxon>
        <taxon>Tracheophyta</taxon>
        <taxon>Spermatophyta</taxon>
        <taxon>Magnoliopsida</taxon>
        <taxon>eudicotyledons</taxon>
        <taxon>Gunneridae</taxon>
        <taxon>Pentapetalae</taxon>
        <taxon>asterids</taxon>
        <taxon>campanulids</taxon>
        <taxon>Asterales</taxon>
        <taxon>Asteraceae</taxon>
        <taxon>Asteroideae</taxon>
        <taxon>Anthemideae</taxon>
        <taxon>Artemisiinae</taxon>
        <taxon>Artemisia</taxon>
    </lineage>
</organism>
<accession>A0A2U1KDX6</accession>
<gene>
    <name evidence="1" type="ORF">CTI12_AA613830</name>
</gene>
<dbReference type="AlphaFoldDB" id="A0A2U1KDX6"/>
<dbReference type="Proteomes" id="UP000245207">
    <property type="component" value="Unassembled WGS sequence"/>
</dbReference>
<dbReference type="EMBL" id="PKPP01020971">
    <property type="protein sequence ID" value="PWA34982.1"/>
    <property type="molecule type" value="Genomic_DNA"/>
</dbReference>
<sequence>MKMTCSIQVEALSSRLAHLRQLMVAPRGAQPNHLFVGHIVKAAIGTSDSSIRMPAKRLASQGVPGSCSRSQGSTRNVWRRVAKRVSQNHPQPCAIPFQVAKCANGLQRNRRRIRGAIMGQF</sequence>
<evidence type="ECO:0000313" key="1">
    <source>
        <dbReference type="EMBL" id="PWA34982.1"/>
    </source>
</evidence>
<comment type="caution">
    <text evidence="1">The sequence shown here is derived from an EMBL/GenBank/DDBJ whole genome shotgun (WGS) entry which is preliminary data.</text>
</comment>
<evidence type="ECO:0000313" key="2">
    <source>
        <dbReference type="Proteomes" id="UP000245207"/>
    </source>
</evidence>
<protein>
    <submittedName>
        <fullName evidence="1">Uncharacterized protein</fullName>
    </submittedName>
</protein>
<proteinExistence type="predicted"/>
<reference evidence="1 2" key="1">
    <citation type="journal article" date="2018" name="Mol. Plant">
        <title>The genome of Artemisia annua provides insight into the evolution of Asteraceae family and artemisinin biosynthesis.</title>
        <authorList>
            <person name="Shen Q."/>
            <person name="Zhang L."/>
            <person name="Liao Z."/>
            <person name="Wang S."/>
            <person name="Yan T."/>
            <person name="Shi P."/>
            <person name="Liu M."/>
            <person name="Fu X."/>
            <person name="Pan Q."/>
            <person name="Wang Y."/>
            <person name="Lv Z."/>
            <person name="Lu X."/>
            <person name="Zhang F."/>
            <person name="Jiang W."/>
            <person name="Ma Y."/>
            <person name="Chen M."/>
            <person name="Hao X."/>
            <person name="Li L."/>
            <person name="Tang Y."/>
            <person name="Lv G."/>
            <person name="Zhou Y."/>
            <person name="Sun X."/>
            <person name="Brodelius P.E."/>
            <person name="Rose J.K.C."/>
            <person name="Tang K."/>
        </authorList>
    </citation>
    <scope>NUCLEOTIDE SEQUENCE [LARGE SCALE GENOMIC DNA]</scope>
    <source>
        <strain evidence="2">cv. Huhao1</strain>
        <tissue evidence="1">Leaf</tissue>
    </source>
</reference>
<keyword evidence="2" id="KW-1185">Reference proteome</keyword>
<name>A0A2U1KDX6_ARTAN</name>